<feature type="transmembrane region" description="Helical" evidence="6">
    <location>
        <begin position="181"/>
        <end position="197"/>
    </location>
</feature>
<dbReference type="PROSITE" id="PS00428">
    <property type="entry name" value="FTSW_RODA_SPOVE"/>
    <property type="match status" value="1"/>
</dbReference>
<name>A0A5D4MJN7_9BACI</name>
<dbReference type="InterPro" id="IPR018365">
    <property type="entry name" value="Cell_cycle_FtsW-rel_CS"/>
</dbReference>
<dbReference type="GO" id="GO:0008360">
    <property type="term" value="P:regulation of cell shape"/>
    <property type="evidence" value="ECO:0007669"/>
    <property type="project" value="UniProtKB-KW"/>
</dbReference>
<keyword evidence="5 6" id="KW-0472">Membrane</keyword>
<organism evidence="7 8">
    <name type="scientific">Rossellomorea vietnamensis</name>
    <dbReference type="NCBI Taxonomy" id="218284"/>
    <lineage>
        <taxon>Bacteria</taxon>
        <taxon>Bacillati</taxon>
        <taxon>Bacillota</taxon>
        <taxon>Bacilli</taxon>
        <taxon>Bacillales</taxon>
        <taxon>Bacillaceae</taxon>
        <taxon>Rossellomorea</taxon>
    </lineage>
</organism>
<feature type="transmembrane region" description="Helical" evidence="6">
    <location>
        <begin position="299"/>
        <end position="320"/>
    </location>
</feature>
<dbReference type="GO" id="GO:0051301">
    <property type="term" value="P:cell division"/>
    <property type="evidence" value="ECO:0007669"/>
    <property type="project" value="InterPro"/>
</dbReference>
<dbReference type="PANTHER" id="PTHR30474">
    <property type="entry name" value="CELL CYCLE PROTEIN"/>
    <property type="match status" value="1"/>
</dbReference>
<dbReference type="InterPro" id="IPR001182">
    <property type="entry name" value="FtsW/RodA"/>
</dbReference>
<proteinExistence type="predicted"/>
<dbReference type="GO" id="GO:0032153">
    <property type="term" value="C:cell division site"/>
    <property type="evidence" value="ECO:0007669"/>
    <property type="project" value="TreeGrafter"/>
</dbReference>
<keyword evidence="2 6" id="KW-0812">Transmembrane</keyword>
<comment type="subcellular location">
    <subcellularLocation>
        <location evidence="1">Membrane</location>
        <topology evidence="1">Multi-pass membrane protein</topology>
    </subcellularLocation>
</comment>
<evidence type="ECO:0000313" key="8">
    <source>
        <dbReference type="Proteomes" id="UP000325182"/>
    </source>
</evidence>
<feature type="transmembrane region" description="Helical" evidence="6">
    <location>
        <begin position="55"/>
        <end position="76"/>
    </location>
</feature>
<feature type="transmembrane region" description="Helical" evidence="6">
    <location>
        <begin position="88"/>
        <end position="108"/>
    </location>
</feature>
<keyword evidence="4 6" id="KW-1133">Transmembrane helix</keyword>
<dbReference type="AlphaFoldDB" id="A0A5D4MJN7"/>
<evidence type="ECO:0000313" key="7">
    <source>
        <dbReference type="EMBL" id="TYS01196.1"/>
    </source>
</evidence>
<protein>
    <submittedName>
        <fullName evidence="7">Rod shape-determining protein RodA</fullName>
    </submittedName>
</protein>
<feature type="transmembrane region" description="Helical" evidence="6">
    <location>
        <begin position="368"/>
        <end position="388"/>
    </location>
</feature>
<dbReference type="GO" id="GO:0015648">
    <property type="term" value="F:lipid-linked peptidoglycan transporter activity"/>
    <property type="evidence" value="ECO:0007669"/>
    <property type="project" value="TreeGrafter"/>
</dbReference>
<dbReference type="Proteomes" id="UP000325182">
    <property type="component" value="Unassembled WGS sequence"/>
</dbReference>
<dbReference type="GO" id="GO:0005886">
    <property type="term" value="C:plasma membrane"/>
    <property type="evidence" value="ECO:0007669"/>
    <property type="project" value="TreeGrafter"/>
</dbReference>
<dbReference type="EMBL" id="VTEG01000001">
    <property type="protein sequence ID" value="TYS01196.1"/>
    <property type="molecule type" value="Genomic_DNA"/>
</dbReference>
<comment type="caution">
    <text evidence="7">The sequence shown here is derived from an EMBL/GenBank/DDBJ whole genome shotgun (WGS) entry which is preliminary data.</text>
</comment>
<evidence type="ECO:0000256" key="2">
    <source>
        <dbReference type="ARBA" id="ARBA00022692"/>
    </source>
</evidence>
<dbReference type="PANTHER" id="PTHR30474:SF1">
    <property type="entry name" value="PEPTIDOGLYCAN GLYCOSYLTRANSFERASE MRDB"/>
    <property type="match status" value="1"/>
</dbReference>
<sequence>MTSKCSSIKEINAIMENRNYKNIDLDLLFLIMLFMIISCASIYSSQKYLPYGDNFAIKQAIWFFAGLIVTSIVYLFDFEQLRKLSPYLYFLGVLSLFVLMISPETIAPEIKGTKAWFSIPGFSLQPSEFMKVFLILFLASVISRHNENRDMRTLKSDFLLILKTFGITLVPLALILVQPDAGTGMVVMCIAAGMLFLSGIDWKLVTLLIAVTVLMLSGLVYIYIYNSDFLLQVLDDYQMNRIHSWLDPFGFGQGIGYQLKQSILATGSGTFFGKGFNEGQVIVPEAHSDFIFTVIGEEFGFIGGSVVLSLYFLLIFKIVAVALRNKGEFESLIVSGVVAMLTFHIFENVGMVIGLVPITGIPLPLLSYGGSSVLGTLLALSLVNNISAKTKEYMFSSREG</sequence>
<feature type="transmembrane region" description="Helical" evidence="6">
    <location>
        <begin position="158"/>
        <end position="175"/>
    </location>
</feature>
<feature type="transmembrane region" description="Helical" evidence="6">
    <location>
        <begin position="204"/>
        <end position="224"/>
    </location>
</feature>
<evidence type="ECO:0000256" key="3">
    <source>
        <dbReference type="ARBA" id="ARBA00022960"/>
    </source>
</evidence>
<evidence type="ECO:0000256" key="1">
    <source>
        <dbReference type="ARBA" id="ARBA00004141"/>
    </source>
</evidence>
<feature type="transmembrane region" description="Helical" evidence="6">
    <location>
        <begin position="332"/>
        <end position="356"/>
    </location>
</feature>
<evidence type="ECO:0000256" key="6">
    <source>
        <dbReference type="SAM" id="Phobius"/>
    </source>
</evidence>
<dbReference type="Pfam" id="PF01098">
    <property type="entry name" value="FTSW_RODA_SPOVE"/>
    <property type="match status" value="1"/>
</dbReference>
<evidence type="ECO:0000256" key="4">
    <source>
        <dbReference type="ARBA" id="ARBA00022989"/>
    </source>
</evidence>
<accession>A0A5D4MJN7</accession>
<evidence type="ECO:0000256" key="5">
    <source>
        <dbReference type="ARBA" id="ARBA00023136"/>
    </source>
</evidence>
<reference evidence="7 8" key="1">
    <citation type="submission" date="2019-08" db="EMBL/GenBank/DDBJ databases">
        <title>Bacillus genomes from the desert of Cuatro Cienegas, Coahuila.</title>
        <authorList>
            <person name="Olmedo-Alvarez G."/>
        </authorList>
    </citation>
    <scope>NUCLEOTIDE SEQUENCE [LARGE SCALE GENOMIC DNA]</scope>
    <source>
        <strain evidence="7 8">CH128b_4D</strain>
    </source>
</reference>
<gene>
    <name evidence="7" type="ORF">FZC84_00565</name>
</gene>
<feature type="transmembrane region" description="Helical" evidence="6">
    <location>
        <begin position="128"/>
        <end position="146"/>
    </location>
</feature>
<feature type="transmembrane region" description="Helical" evidence="6">
    <location>
        <begin position="25"/>
        <end position="43"/>
    </location>
</feature>
<keyword evidence="3" id="KW-0133">Cell shape</keyword>